<dbReference type="PANTHER" id="PTHR47870:SF4">
    <property type="entry name" value="CYTOCHROME C-TYPE BIOGENESIS PROTEIN CYCH"/>
    <property type="match status" value="1"/>
</dbReference>
<evidence type="ECO:0000313" key="6">
    <source>
        <dbReference type="EMBL" id="OQW86089.1"/>
    </source>
</evidence>
<keyword evidence="4" id="KW-0802">TPR repeat</keyword>
<keyword evidence="2" id="KW-0677">Repeat</keyword>
<gene>
    <name evidence="6" type="ORF">BWK72_18990</name>
</gene>
<sequence length="449" mass="48323">MNVFIAIAALLTLLVLAWLLLPLLRSSHRSGISSEGLNAAIHRDQLLALEADLARGVIHQEDFEATRDELQLRLLDDTQSTPMAPTRQGKRLLSPKATAAIVALATPLLAVGLYLQLGSPALVDPVQNPQMGEQEIRDMIAKLADRQKENPTDLKGWTMLARSYRVMGRLDDARDAFEKAGNYIDTDPDALLDYAAVLGGLQGNKLEGKPTALIEQALKVSPEHPSGLMLLGIAAYQRADYAGAVKVWEKLVSLMDPASPNAQQMQANIADARAQGKLPPADATKLPPVPAGAAAGGMTPEMINQMVERLATRLKDNPDDYTGWARLANAYKVQGKLDDAAQAFAKTGPLLTTDANLITQYADLLATRAKGDFKGQPITLINQALRIDPKQPNALMMAAQAAYQAADYAKAIGYWETVLTILPGNSPDSQQVKAEIADAKSKMGAQNKP</sequence>
<organism evidence="6 7">
    <name type="scientific">Rhodoferax ferrireducens</name>
    <dbReference type="NCBI Taxonomy" id="192843"/>
    <lineage>
        <taxon>Bacteria</taxon>
        <taxon>Pseudomonadati</taxon>
        <taxon>Pseudomonadota</taxon>
        <taxon>Betaproteobacteria</taxon>
        <taxon>Burkholderiales</taxon>
        <taxon>Comamonadaceae</taxon>
        <taxon>Rhodoferax</taxon>
    </lineage>
</organism>
<evidence type="ECO:0000256" key="1">
    <source>
        <dbReference type="ARBA" id="ARBA00004196"/>
    </source>
</evidence>
<dbReference type="Pfam" id="PF23914">
    <property type="entry name" value="TPR_CcmH_CycH"/>
    <property type="match status" value="2"/>
</dbReference>
<dbReference type="InterPro" id="IPR017560">
    <property type="entry name" value="Cyt_c_biogenesis_CcmI"/>
</dbReference>
<comment type="subcellular location">
    <subcellularLocation>
        <location evidence="1">Cell envelope</location>
    </subcellularLocation>
</comment>
<dbReference type="InterPro" id="IPR019734">
    <property type="entry name" value="TPR_rpt"/>
</dbReference>
<dbReference type="SUPFAM" id="SSF48452">
    <property type="entry name" value="TPR-like"/>
    <property type="match status" value="1"/>
</dbReference>
<dbReference type="InterPro" id="IPR051263">
    <property type="entry name" value="C-type_cytochrome_biogenesis"/>
</dbReference>
<accession>A0A1W9KPP1</accession>
<dbReference type="EMBL" id="MTEI01000023">
    <property type="protein sequence ID" value="OQW86089.1"/>
    <property type="molecule type" value="Genomic_DNA"/>
</dbReference>
<reference evidence="6 7" key="1">
    <citation type="submission" date="2017-01" db="EMBL/GenBank/DDBJ databases">
        <title>Novel large sulfur bacteria in the metagenomes of groundwater-fed chemosynthetic microbial mats in the Lake Huron basin.</title>
        <authorList>
            <person name="Sharrar A.M."/>
            <person name="Flood B.E."/>
            <person name="Bailey J.V."/>
            <person name="Jones D.S."/>
            <person name="Biddanda B."/>
            <person name="Ruberg S.A."/>
            <person name="Marcus D.N."/>
            <person name="Dick G.J."/>
        </authorList>
    </citation>
    <scope>NUCLEOTIDE SEQUENCE [LARGE SCALE GENOMIC DNA]</scope>
    <source>
        <strain evidence="6">A7</strain>
    </source>
</reference>
<proteinExistence type="predicted"/>
<evidence type="ECO:0000256" key="2">
    <source>
        <dbReference type="ARBA" id="ARBA00022737"/>
    </source>
</evidence>
<evidence type="ECO:0000256" key="4">
    <source>
        <dbReference type="ARBA" id="ARBA00022803"/>
    </source>
</evidence>
<dbReference type="GO" id="GO:0005886">
    <property type="term" value="C:plasma membrane"/>
    <property type="evidence" value="ECO:0007669"/>
    <property type="project" value="TreeGrafter"/>
</dbReference>
<dbReference type="InterPro" id="IPR056413">
    <property type="entry name" value="TPR_CcmH_CycH"/>
</dbReference>
<dbReference type="SMART" id="SM00028">
    <property type="entry name" value="TPR"/>
    <property type="match status" value="4"/>
</dbReference>
<comment type="caution">
    <text evidence="6">The sequence shown here is derived from an EMBL/GenBank/DDBJ whole genome shotgun (WGS) entry which is preliminary data.</text>
</comment>
<name>A0A1W9KPP1_9BURK</name>
<dbReference type="InterPro" id="IPR011990">
    <property type="entry name" value="TPR-like_helical_dom_sf"/>
</dbReference>
<evidence type="ECO:0000259" key="5">
    <source>
        <dbReference type="Pfam" id="PF23914"/>
    </source>
</evidence>
<feature type="domain" description="Cytochrome c-type biogenesis protein H TPR" evidence="5">
    <location>
        <begin position="127"/>
        <end position="261"/>
    </location>
</feature>
<evidence type="ECO:0000313" key="7">
    <source>
        <dbReference type="Proteomes" id="UP000192505"/>
    </source>
</evidence>
<feature type="domain" description="Cytochrome c-type biogenesis protein H TPR" evidence="5">
    <location>
        <begin position="298"/>
        <end position="427"/>
    </location>
</feature>
<dbReference type="NCBIfam" id="TIGR03142">
    <property type="entry name" value="cytochro_ccmI"/>
    <property type="match status" value="1"/>
</dbReference>
<dbReference type="Proteomes" id="UP000192505">
    <property type="component" value="Unassembled WGS sequence"/>
</dbReference>
<dbReference type="AlphaFoldDB" id="A0A1W9KPP1"/>
<evidence type="ECO:0000256" key="3">
    <source>
        <dbReference type="ARBA" id="ARBA00022748"/>
    </source>
</evidence>
<dbReference type="Gene3D" id="1.25.40.10">
    <property type="entry name" value="Tetratricopeptide repeat domain"/>
    <property type="match status" value="2"/>
</dbReference>
<dbReference type="GO" id="GO:0030313">
    <property type="term" value="C:cell envelope"/>
    <property type="evidence" value="ECO:0007669"/>
    <property type="project" value="UniProtKB-SubCell"/>
</dbReference>
<dbReference type="PANTHER" id="PTHR47870">
    <property type="entry name" value="CYTOCHROME C-TYPE BIOGENESIS PROTEIN CCMH"/>
    <property type="match status" value="1"/>
</dbReference>
<dbReference type="GO" id="GO:0017004">
    <property type="term" value="P:cytochrome complex assembly"/>
    <property type="evidence" value="ECO:0007669"/>
    <property type="project" value="UniProtKB-KW"/>
</dbReference>
<keyword evidence="3" id="KW-0201">Cytochrome c-type biogenesis</keyword>
<protein>
    <submittedName>
        <fullName evidence="6">C-type cytochrome biogenesis protein CcmI</fullName>
    </submittedName>
</protein>